<dbReference type="OrthoDB" id="9803054at2"/>
<evidence type="ECO:0000256" key="5">
    <source>
        <dbReference type="ARBA" id="ARBA00022737"/>
    </source>
</evidence>
<dbReference type="GO" id="GO:0051205">
    <property type="term" value="P:protein insertion into membrane"/>
    <property type="evidence" value="ECO:0007669"/>
    <property type="project" value="UniProtKB-UniRule"/>
</dbReference>
<dbReference type="PANTHER" id="PTHR12815:SF23">
    <property type="entry name" value="OUTER MEMBRANE PROTEIN ASSEMBLY FACTOR BAMA"/>
    <property type="match status" value="1"/>
</dbReference>
<feature type="domain" description="POTRA" evidence="10">
    <location>
        <begin position="40"/>
        <end position="107"/>
    </location>
</feature>
<evidence type="ECO:0000256" key="7">
    <source>
        <dbReference type="ARBA" id="ARBA00023237"/>
    </source>
</evidence>
<name>N0B5K9_9HYPH</name>
<comment type="subunit">
    <text evidence="8">Part of the Bam complex.</text>
</comment>
<feature type="domain" description="POTRA" evidence="10">
    <location>
        <begin position="108"/>
        <end position="185"/>
    </location>
</feature>
<comment type="similarity">
    <text evidence="8">Belongs to the BamA family.</text>
</comment>
<feature type="domain" description="POTRA" evidence="10">
    <location>
        <begin position="361"/>
        <end position="434"/>
    </location>
</feature>
<keyword evidence="12" id="KW-1185">Reference proteome</keyword>
<dbReference type="eggNOG" id="COG4775">
    <property type="taxonomic scope" value="Bacteria"/>
</dbReference>
<dbReference type="Gene3D" id="3.10.20.310">
    <property type="entry name" value="membrane protein fhac"/>
    <property type="match status" value="5"/>
</dbReference>
<dbReference type="AlphaFoldDB" id="N0B5K9"/>
<protein>
    <recommendedName>
        <fullName evidence="8 9">Outer membrane protein assembly factor BamA</fullName>
    </recommendedName>
</protein>
<dbReference type="InterPro" id="IPR023707">
    <property type="entry name" value="OM_assembly_BamA"/>
</dbReference>
<dbReference type="STRING" id="670307.HYPDE_29018"/>
<comment type="function">
    <text evidence="8">Part of the outer membrane protein assembly complex, which is involved in assembly and insertion of beta-barrel proteins into the outer membrane.</text>
</comment>
<evidence type="ECO:0000259" key="10">
    <source>
        <dbReference type="PROSITE" id="PS51779"/>
    </source>
</evidence>
<dbReference type="PIRSF" id="PIRSF006076">
    <property type="entry name" value="OM_assembly_OMP85"/>
    <property type="match status" value="1"/>
</dbReference>
<dbReference type="InterPro" id="IPR010827">
    <property type="entry name" value="BamA/TamA_POTRA"/>
</dbReference>
<evidence type="ECO:0000256" key="3">
    <source>
        <dbReference type="ARBA" id="ARBA00022692"/>
    </source>
</evidence>
<dbReference type="Pfam" id="PF01103">
    <property type="entry name" value="Omp85"/>
    <property type="match status" value="1"/>
</dbReference>
<evidence type="ECO:0000256" key="1">
    <source>
        <dbReference type="ARBA" id="ARBA00004370"/>
    </source>
</evidence>
<dbReference type="KEGG" id="hdt:HYPDE_29018"/>
<accession>N0B5K9</accession>
<evidence type="ECO:0000256" key="8">
    <source>
        <dbReference type="HAMAP-Rule" id="MF_01430"/>
    </source>
</evidence>
<keyword evidence="7 8" id="KW-0998">Cell outer membrane</keyword>
<dbReference type="GO" id="GO:0043165">
    <property type="term" value="P:Gram-negative-bacterium-type cell outer membrane assembly"/>
    <property type="evidence" value="ECO:0007669"/>
    <property type="project" value="UniProtKB-UniRule"/>
</dbReference>
<evidence type="ECO:0000256" key="6">
    <source>
        <dbReference type="ARBA" id="ARBA00023136"/>
    </source>
</evidence>
<dbReference type="PROSITE" id="PS51779">
    <property type="entry name" value="POTRA"/>
    <property type="match status" value="3"/>
</dbReference>
<keyword evidence="3 8" id="KW-0812">Transmembrane</keyword>
<evidence type="ECO:0000313" key="11">
    <source>
        <dbReference type="EMBL" id="AGK57482.1"/>
    </source>
</evidence>
<dbReference type="Gene3D" id="2.40.160.50">
    <property type="entry name" value="membrane protein fhac: a member of the omp85/tpsb transporter family"/>
    <property type="match status" value="1"/>
</dbReference>
<evidence type="ECO:0000313" key="12">
    <source>
        <dbReference type="Proteomes" id="UP000005952"/>
    </source>
</evidence>
<organism evidence="11 12">
    <name type="scientific">Hyphomicrobium denitrificans 1NES1</name>
    <dbReference type="NCBI Taxonomy" id="670307"/>
    <lineage>
        <taxon>Bacteria</taxon>
        <taxon>Pseudomonadati</taxon>
        <taxon>Pseudomonadota</taxon>
        <taxon>Alphaproteobacteria</taxon>
        <taxon>Hyphomicrobiales</taxon>
        <taxon>Hyphomicrobiaceae</taxon>
        <taxon>Hyphomicrobium</taxon>
    </lineage>
</organism>
<dbReference type="Pfam" id="PF07244">
    <property type="entry name" value="POTRA"/>
    <property type="match status" value="5"/>
</dbReference>
<dbReference type="NCBIfam" id="TIGR03303">
    <property type="entry name" value="OM_YaeT"/>
    <property type="match status" value="1"/>
</dbReference>
<evidence type="ECO:0000256" key="2">
    <source>
        <dbReference type="ARBA" id="ARBA00022452"/>
    </source>
</evidence>
<keyword evidence="5 8" id="KW-0677">Repeat</keyword>
<dbReference type="GO" id="GO:0009279">
    <property type="term" value="C:cell outer membrane"/>
    <property type="evidence" value="ECO:0007669"/>
    <property type="project" value="UniProtKB-SubCell"/>
</dbReference>
<proteinExistence type="inferred from homology"/>
<keyword evidence="2 8" id="KW-1134">Transmembrane beta strand</keyword>
<dbReference type="HOGENOM" id="CLU_007664_1_2_5"/>
<dbReference type="Proteomes" id="UP000005952">
    <property type="component" value="Chromosome"/>
</dbReference>
<sequence>MQRIQVIVAGLRLLLALAFVSPVIAMGDATWGSGAAFAQGVIKNIEVVGSRRVEPETVRSYLQFNVGDSYSAAKVDASIKALFATGLFADVSIQPKGSTIVVSVKENPIINQVAFEGNSEVDTATLSGEVQLKARSVFTRAKAQADVQRILDVYRRQGLFAASVEPKLIQLEESRVNLVFEITEGSATKVKGINFVGNHAFSDSQLRDVISTTQVGWFDFLKGTSIYDPDRMNLDRELIRQYYLKNGYADASVTAANAEIDPDGTGFIITFAVDEGPLYNFGAINIESSLPGVKPDDYRSQLLTQAGEVYDASEIDKTSEKLTLAVADAGYAFARVRPRATPDVANHTISISYVVDEGPRIYIERINVIGNTRTKDFVIRREFRLAEGDAFNSLMVDRAKKRLKALGIFKDVDIKRRPGSAPDRVVLDVMVQEQSTGELSFGAGYSTNEGVIGDVSITERNLFGNGQYLRLGLAGSFQRMQVDLSFTEPRFLDRNLSAGFDLFYKQLDYQQESGFDQRKAGGQVRLGFPIAENLWMQTSYGISRDEIFNVDDQASVAIKEACGAKVYTSGSDPECQNKGYWTSLVGTSITYDKRNNAQNPTSGYFLQAGTDFAGLGGDAQYWRVNAEARGYYPITDKITFVGRAIGGTIQGWGGQDVRLLDAFFKGGETVRGFDRAGYGPRDITAGGRNDALGGQTYWATTAEIRFPLPYVPEDLGLSGAIFADAGSLFGATGGAEAVLAGCTTPDGKPCLADSNSIRSSVGASLMWNSPVGPIRMDFAKVLTKEKYDETQFFRFGASSRF</sequence>
<dbReference type="EMBL" id="CP005587">
    <property type="protein sequence ID" value="AGK57482.1"/>
    <property type="molecule type" value="Genomic_DNA"/>
</dbReference>
<keyword evidence="4 8" id="KW-0732">Signal</keyword>
<evidence type="ECO:0000256" key="9">
    <source>
        <dbReference type="NCBIfam" id="TIGR03303"/>
    </source>
</evidence>
<dbReference type="InterPro" id="IPR000184">
    <property type="entry name" value="Bac_surfAg_D15"/>
</dbReference>
<keyword evidence="6 8" id="KW-0472">Membrane</keyword>
<gene>
    <name evidence="8" type="primary">bamA</name>
    <name evidence="11" type="ORF">HYPDE_29018</name>
</gene>
<dbReference type="HAMAP" id="MF_01430">
    <property type="entry name" value="OM_assembly_BamA"/>
    <property type="match status" value="1"/>
</dbReference>
<dbReference type="InterPro" id="IPR039910">
    <property type="entry name" value="D15-like"/>
</dbReference>
<reference evidence="11 12" key="1">
    <citation type="journal article" date="2013" name="Genome Announc.">
        <title>Genome sequences for three denitrifying bacterial strains isolated from a uranium- and nitrate-contaminated subsurface environment.</title>
        <authorList>
            <person name="Venkatramanan R."/>
            <person name="Prakash O."/>
            <person name="Woyke T."/>
            <person name="Chain P."/>
            <person name="Goodwin L.A."/>
            <person name="Watson D."/>
            <person name="Brooks S."/>
            <person name="Kostka J.E."/>
            <person name="Green S.J."/>
        </authorList>
    </citation>
    <scope>NUCLEOTIDE SEQUENCE [LARGE SCALE GENOMIC DNA]</scope>
    <source>
        <strain evidence="11 12">1NES1</strain>
    </source>
</reference>
<dbReference type="PANTHER" id="PTHR12815">
    <property type="entry name" value="SORTING AND ASSEMBLY MACHINERY SAMM50 PROTEIN FAMILY MEMBER"/>
    <property type="match status" value="1"/>
</dbReference>
<dbReference type="InterPro" id="IPR034746">
    <property type="entry name" value="POTRA"/>
</dbReference>
<evidence type="ECO:0000256" key="4">
    <source>
        <dbReference type="ARBA" id="ARBA00022729"/>
    </source>
</evidence>
<comment type="subcellular location">
    <subcellularLocation>
        <location evidence="8">Cell outer membrane</location>
    </subcellularLocation>
    <subcellularLocation>
        <location evidence="1">Membrane</location>
    </subcellularLocation>
</comment>
<dbReference type="RefSeq" id="WP_015597517.1">
    <property type="nucleotide sequence ID" value="NC_021172.1"/>
</dbReference>